<feature type="signal peptide" evidence="7">
    <location>
        <begin position="1"/>
        <end position="33"/>
    </location>
</feature>
<dbReference type="PROSITE" id="PS51257">
    <property type="entry name" value="PROKAR_LIPOPROTEIN"/>
    <property type="match status" value="1"/>
</dbReference>
<dbReference type="InterPro" id="IPR003507">
    <property type="entry name" value="S66_fam"/>
</dbReference>
<evidence type="ECO:0000259" key="8">
    <source>
        <dbReference type="Pfam" id="PF02016"/>
    </source>
</evidence>
<feature type="chain" id="PRO_5009816858" evidence="7">
    <location>
        <begin position="34"/>
        <end position="376"/>
    </location>
</feature>
<dbReference type="Gene3D" id="3.50.30.60">
    <property type="entry name" value="LD-carboxypeptidase A C-terminal domain-like"/>
    <property type="match status" value="1"/>
</dbReference>
<accession>A0A157SPW0</accession>
<dbReference type="SUPFAM" id="SSF52317">
    <property type="entry name" value="Class I glutamine amidotransferase-like"/>
    <property type="match status" value="1"/>
</dbReference>
<keyword evidence="11" id="KW-1185">Reference proteome</keyword>
<dbReference type="PROSITE" id="PS51318">
    <property type="entry name" value="TAT"/>
    <property type="match status" value="1"/>
</dbReference>
<keyword evidence="5" id="KW-0720">Serine protease</keyword>
<organism evidence="10 11">
    <name type="scientific">Bordetella trematum</name>
    <dbReference type="NCBI Taxonomy" id="123899"/>
    <lineage>
        <taxon>Bacteria</taxon>
        <taxon>Pseudomonadati</taxon>
        <taxon>Pseudomonadota</taxon>
        <taxon>Betaproteobacteria</taxon>
        <taxon>Burkholderiales</taxon>
        <taxon>Alcaligenaceae</taxon>
        <taxon>Bordetella</taxon>
    </lineage>
</organism>
<feature type="domain" description="LD-carboxypeptidase N-terminal" evidence="8">
    <location>
        <begin position="65"/>
        <end position="182"/>
    </location>
</feature>
<keyword evidence="3" id="KW-0645">Protease</keyword>
<dbReference type="EMBL" id="LT546645">
    <property type="protein sequence ID" value="SAI72538.1"/>
    <property type="molecule type" value="Genomic_DNA"/>
</dbReference>
<dbReference type="GO" id="GO:0008236">
    <property type="term" value="F:serine-type peptidase activity"/>
    <property type="evidence" value="ECO:0007669"/>
    <property type="project" value="UniProtKB-KW"/>
</dbReference>
<keyword evidence="2 10" id="KW-0121">Carboxypeptidase</keyword>
<dbReference type="PATRIC" id="fig|123899.6.peg.3240"/>
<dbReference type="InterPro" id="IPR040449">
    <property type="entry name" value="Peptidase_S66_N"/>
</dbReference>
<dbReference type="InterPro" id="IPR027461">
    <property type="entry name" value="Carboxypeptidase_A_C_sf"/>
</dbReference>
<dbReference type="PANTHER" id="PTHR30237">
    <property type="entry name" value="MURAMOYLTETRAPEPTIDE CARBOXYPEPTIDASE"/>
    <property type="match status" value="1"/>
</dbReference>
<evidence type="ECO:0000256" key="6">
    <source>
        <dbReference type="PIRSR" id="PIRSR028757-1"/>
    </source>
</evidence>
<feature type="active site" description="Nucleophile" evidence="6">
    <location>
        <position position="162"/>
    </location>
</feature>
<dbReference type="CDD" id="cd07025">
    <property type="entry name" value="Peptidase_S66"/>
    <property type="match status" value="1"/>
</dbReference>
<dbReference type="AlphaFoldDB" id="A0A157SPW0"/>
<evidence type="ECO:0000259" key="9">
    <source>
        <dbReference type="Pfam" id="PF17676"/>
    </source>
</evidence>
<evidence type="ECO:0000256" key="1">
    <source>
        <dbReference type="ARBA" id="ARBA00010233"/>
    </source>
</evidence>
<dbReference type="Gene3D" id="3.40.50.10740">
    <property type="entry name" value="Class I glutamine amidotransferase-like"/>
    <property type="match status" value="1"/>
</dbReference>
<dbReference type="Pfam" id="PF17676">
    <property type="entry name" value="Peptidase_S66C"/>
    <property type="match status" value="1"/>
</dbReference>
<comment type="similarity">
    <text evidence="1">Belongs to the peptidase S66 family.</text>
</comment>
<sequence length="376" mass="39911">MDNQWGRQRRRWLGAGAGSALLALAGCAGRAPAVSPGATPARPAAPTRTDRTARAVPALRAGAQIAVVSPASAVSGAPEAAARWLESRGYSARLMTSQRLDAPFEYLAGPDSLRLAQLHSAFADPQIDAIWCLQGGFGSWRLLPQLDYALIRENPKPFIGYSDITALHLALQRQAGFVTFHGPMPGQDFRFGRNEPTESLTWAMLNGELGQGSWIEAPGDSPLMTLASGTASGRLVGGNLALISALMGTPYEIDTEDAILFFEDVNELPARVDRMLAQLKASGKLRQAAGVLIGTFTRGASGNAYAAERRYQPLMREIFQPLGIPVLAGWPSGHGDPNLILPLGARVTLDAERGALRLDQAVVAAPTTAARFPQAA</sequence>
<proteinExistence type="inferred from homology"/>
<gene>
    <name evidence="10" type="primary">ldcA_1</name>
    <name evidence="10" type="ORF">SAMEA3906487_03243</name>
</gene>
<dbReference type="GO" id="GO:0006508">
    <property type="term" value="P:proteolysis"/>
    <property type="evidence" value="ECO:0007669"/>
    <property type="project" value="UniProtKB-KW"/>
</dbReference>
<feature type="active site" description="Charge relay system" evidence="6">
    <location>
        <position position="334"/>
    </location>
</feature>
<dbReference type="PIRSF" id="PIRSF028757">
    <property type="entry name" value="LD-carboxypeptidase"/>
    <property type="match status" value="1"/>
</dbReference>
<evidence type="ECO:0000256" key="2">
    <source>
        <dbReference type="ARBA" id="ARBA00022645"/>
    </source>
</evidence>
<keyword evidence="7" id="KW-0732">Signal</keyword>
<name>A0A157SPW0_9BORD</name>
<dbReference type="STRING" id="123899.SAMEA3906487_03243"/>
<evidence type="ECO:0000256" key="4">
    <source>
        <dbReference type="ARBA" id="ARBA00022801"/>
    </source>
</evidence>
<evidence type="ECO:0000256" key="3">
    <source>
        <dbReference type="ARBA" id="ARBA00022670"/>
    </source>
</evidence>
<dbReference type="InterPro" id="IPR006311">
    <property type="entry name" value="TAT_signal"/>
</dbReference>
<dbReference type="eggNOG" id="COG1619">
    <property type="taxonomic scope" value="Bacteria"/>
</dbReference>
<dbReference type="GO" id="GO:0106415">
    <property type="term" value="F:muramoyltetrapeptide carboxypeptidase activity"/>
    <property type="evidence" value="ECO:0007669"/>
    <property type="project" value="UniProtKB-EC"/>
</dbReference>
<protein>
    <submittedName>
        <fullName evidence="10">Muramoyltetrapeptide carboxypeptidase</fullName>
        <ecNumber evidence="10">3.4.17.13</ecNumber>
    </submittedName>
</protein>
<evidence type="ECO:0000313" key="10">
    <source>
        <dbReference type="EMBL" id="SAI72538.1"/>
    </source>
</evidence>
<keyword evidence="4 10" id="KW-0378">Hydrolase</keyword>
<dbReference type="InterPro" id="IPR040921">
    <property type="entry name" value="Peptidase_S66C"/>
</dbReference>
<evidence type="ECO:0000313" key="11">
    <source>
        <dbReference type="Proteomes" id="UP000076825"/>
    </source>
</evidence>
<dbReference type="Proteomes" id="UP000076825">
    <property type="component" value="Chromosome 1"/>
</dbReference>
<dbReference type="KEGG" id="btrm:SAMEA390648703243"/>
<feature type="active site" description="Charge relay system" evidence="6">
    <location>
        <position position="263"/>
    </location>
</feature>
<dbReference type="SUPFAM" id="SSF141986">
    <property type="entry name" value="LD-carboxypeptidase A C-terminal domain-like"/>
    <property type="match status" value="1"/>
</dbReference>
<dbReference type="Pfam" id="PF02016">
    <property type="entry name" value="Peptidase_S66"/>
    <property type="match status" value="1"/>
</dbReference>
<reference evidence="10 11" key="1">
    <citation type="submission" date="2016-04" db="EMBL/GenBank/DDBJ databases">
        <authorList>
            <consortium name="Pathogen Informatics"/>
        </authorList>
    </citation>
    <scope>NUCLEOTIDE SEQUENCE [LARGE SCALE GENOMIC DNA]</scope>
    <source>
        <strain evidence="10 11">H044680328</strain>
    </source>
</reference>
<dbReference type="InterPro" id="IPR029062">
    <property type="entry name" value="Class_I_gatase-like"/>
</dbReference>
<evidence type="ECO:0000256" key="5">
    <source>
        <dbReference type="ARBA" id="ARBA00022825"/>
    </source>
</evidence>
<feature type="domain" description="LD-carboxypeptidase C-terminal" evidence="9">
    <location>
        <begin position="232"/>
        <end position="349"/>
    </location>
</feature>
<dbReference type="EC" id="3.4.17.13" evidence="10"/>
<evidence type="ECO:0000256" key="7">
    <source>
        <dbReference type="SAM" id="SignalP"/>
    </source>
</evidence>
<dbReference type="InterPro" id="IPR027478">
    <property type="entry name" value="LdcA_N"/>
</dbReference>
<dbReference type="PANTHER" id="PTHR30237:SF2">
    <property type="entry name" value="MUREIN TETRAPEPTIDE CARBOXYPEPTIDASE"/>
    <property type="match status" value="1"/>
</dbReference>